<evidence type="ECO:0000256" key="1">
    <source>
        <dbReference type="SAM" id="MobiDB-lite"/>
    </source>
</evidence>
<feature type="chain" id="PRO_5046073436" evidence="2">
    <location>
        <begin position="22"/>
        <end position="348"/>
    </location>
</feature>
<protein>
    <submittedName>
        <fullName evidence="4">ABC transporter substrate-binding protein</fullName>
    </submittedName>
</protein>
<dbReference type="PANTHER" id="PTHR30024">
    <property type="entry name" value="ALIPHATIC SULFONATES-BINDING PROTEIN-RELATED"/>
    <property type="match status" value="1"/>
</dbReference>
<dbReference type="PANTHER" id="PTHR30024:SF46">
    <property type="entry name" value="ABC TRANSPORTER, SUBSTRATE-BINDING LIPOPROTEIN"/>
    <property type="match status" value="1"/>
</dbReference>
<organism evidence="4 5">
    <name type="scientific">Intestinimonas massiliensis</name>
    <name type="common">ex Afouda et al. 2020</name>
    <dbReference type="NCBI Taxonomy" id="1673721"/>
    <lineage>
        <taxon>Bacteria</taxon>
        <taxon>Bacillati</taxon>
        <taxon>Bacillota</taxon>
        <taxon>Clostridia</taxon>
        <taxon>Eubacteriales</taxon>
        <taxon>Intestinimonas</taxon>
    </lineage>
</organism>
<feature type="domain" description="SsuA/THI5-like" evidence="3">
    <location>
        <begin position="139"/>
        <end position="283"/>
    </location>
</feature>
<feature type="signal peptide" evidence="2">
    <location>
        <begin position="1"/>
        <end position="21"/>
    </location>
</feature>
<dbReference type="EMBL" id="JAKNJB010000002">
    <property type="protein sequence ID" value="MCG4525811.1"/>
    <property type="molecule type" value="Genomic_DNA"/>
</dbReference>
<keyword evidence="2" id="KW-0732">Signal</keyword>
<sequence>MKRSKILALGLALALTAGLLAGCTGGSGSQSPAPTPSQTVTPTPTPSETAPAEKQTVNLAVLKGPSGVGAAKLLADSDAGETANDYAYSIMADNTEIVAGLSSGSLDIAAVASNVAANLYNKTNGGIQIAAVSGLGVLYILENGNTVQSMADLKGQTLYATGQGANPEYVLNYLLTENGVDPAEVDIQWKTADEVSALMVSGEARLCMMPVPAATAIQMSNPDVREALDLSAEWDGLNNGSHLTMTCIAVRTAFAQEHPEAVENFLADYAASVEYVKGDPAAASELVAQYGITPKAKIAELAIPKCSLVCITGKVDMADAIQGYFEVLSAANPDALGGSIPDDGFYFE</sequence>
<dbReference type="Gene3D" id="3.40.190.10">
    <property type="entry name" value="Periplasmic binding protein-like II"/>
    <property type="match status" value="2"/>
</dbReference>
<dbReference type="RefSeq" id="WP_238072883.1">
    <property type="nucleotide sequence ID" value="NZ_JAKNJB010000002.1"/>
</dbReference>
<reference evidence="4 5" key="1">
    <citation type="submission" date="2022-01" db="EMBL/GenBank/DDBJ databases">
        <title>Collection of gut derived symbiotic bacterial strains cultured from healthy donors.</title>
        <authorList>
            <person name="Lin H."/>
            <person name="Kohout C."/>
            <person name="Waligurski E."/>
            <person name="Pamer E.G."/>
        </authorList>
    </citation>
    <scope>NUCLEOTIDE SEQUENCE [LARGE SCALE GENOMIC DNA]</scope>
    <source>
        <strain evidence="4 5">DFI.3.7</strain>
    </source>
</reference>
<evidence type="ECO:0000256" key="2">
    <source>
        <dbReference type="SAM" id="SignalP"/>
    </source>
</evidence>
<dbReference type="SUPFAM" id="SSF53850">
    <property type="entry name" value="Periplasmic binding protein-like II"/>
    <property type="match status" value="1"/>
</dbReference>
<dbReference type="InterPro" id="IPR027024">
    <property type="entry name" value="UCP027386_ABC_sbc_TM0202"/>
</dbReference>
<evidence type="ECO:0000313" key="4">
    <source>
        <dbReference type="EMBL" id="MCG4525811.1"/>
    </source>
</evidence>
<dbReference type="Pfam" id="PF09084">
    <property type="entry name" value="NMT1"/>
    <property type="match status" value="1"/>
</dbReference>
<dbReference type="Proteomes" id="UP001200313">
    <property type="component" value="Unassembled WGS sequence"/>
</dbReference>
<dbReference type="PROSITE" id="PS51257">
    <property type="entry name" value="PROKAR_LIPOPROTEIN"/>
    <property type="match status" value="1"/>
</dbReference>
<dbReference type="InterPro" id="IPR015168">
    <property type="entry name" value="SsuA/THI5"/>
</dbReference>
<evidence type="ECO:0000259" key="3">
    <source>
        <dbReference type="Pfam" id="PF09084"/>
    </source>
</evidence>
<accession>A0ABS9M4U5</accession>
<feature type="compositionally biased region" description="Low complexity" evidence="1">
    <location>
        <begin position="29"/>
        <end position="53"/>
    </location>
</feature>
<proteinExistence type="predicted"/>
<feature type="region of interest" description="Disordered" evidence="1">
    <location>
        <begin position="25"/>
        <end position="53"/>
    </location>
</feature>
<evidence type="ECO:0000313" key="5">
    <source>
        <dbReference type="Proteomes" id="UP001200313"/>
    </source>
</evidence>
<gene>
    <name evidence="4" type="ORF">L0P79_01800</name>
</gene>
<comment type="caution">
    <text evidence="4">The sequence shown here is derived from an EMBL/GenBank/DDBJ whole genome shotgun (WGS) entry which is preliminary data.</text>
</comment>
<name>A0ABS9M4U5_9FIRM</name>
<dbReference type="PIRSF" id="PIRSF027386">
    <property type="entry name" value="UCP027386_ABC_sbc_TM0202"/>
    <property type="match status" value="1"/>
</dbReference>
<keyword evidence="5" id="KW-1185">Reference proteome</keyword>